<keyword evidence="2 8" id="KW-0808">Transferase</keyword>
<evidence type="ECO:0000256" key="5">
    <source>
        <dbReference type="ARBA" id="ARBA00023004"/>
    </source>
</evidence>
<dbReference type="HAMAP" id="MF_01445">
    <property type="entry name" value="TsaD"/>
    <property type="match status" value="1"/>
</dbReference>
<dbReference type="GO" id="GO:0061711">
    <property type="term" value="F:tRNA N(6)-L-threonylcarbamoyladenine synthase activity"/>
    <property type="evidence" value="ECO:0007669"/>
    <property type="project" value="UniProtKB-EC"/>
</dbReference>
<feature type="binding site" evidence="8">
    <location>
        <position position="169"/>
    </location>
    <ligand>
        <name>substrate</name>
    </ligand>
</feature>
<dbReference type="Pfam" id="PF00814">
    <property type="entry name" value="TsaD"/>
    <property type="match status" value="1"/>
</dbReference>
<dbReference type="FunFam" id="3.30.420.40:FF:000012">
    <property type="entry name" value="tRNA N6-adenosine threonylcarbamoyltransferase"/>
    <property type="match status" value="1"/>
</dbReference>
<feature type="binding site" evidence="8">
    <location>
        <position position="182"/>
    </location>
    <ligand>
        <name>substrate</name>
    </ligand>
</feature>
<dbReference type="InterPro" id="IPR017861">
    <property type="entry name" value="KAE1/TsaD"/>
</dbReference>
<dbReference type="GO" id="GO:0005506">
    <property type="term" value="F:iron ion binding"/>
    <property type="evidence" value="ECO:0007669"/>
    <property type="project" value="UniProtKB-UniRule"/>
</dbReference>
<feature type="binding site" evidence="8">
    <location>
        <position position="113"/>
    </location>
    <ligand>
        <name>Fe cation</name>
        <dbReference type="ChEBI" id="CHEBI:24875"/>
    </ligand>
</feature>
<evidence type="ECO:0000256" key="7">
    <source>
        <dbReference type="ARBA" id="ARBA00048117"/>
    </source>
</evidence>
<evidence type="ECO:0000256" key="1">
    <source>
        <dbReference type="ARBA" id="ARBA00022490"/>
    </source>
</evidence>
<comment type="cofactor">
    <cofactor evidence="8">
        <name>Fe(2+)</name>
        <dbReference type="ChEBI" id="CHEBI:29033"/>
    </cofactor>
    <text evidence="8">Binds 1 Fe(2+) ion per subunit.</text>
</comment>
<evidence type="ECO:0000256" key="4">
    <source>
        <dbReference type="ARBA" id="ARBA00022723"/>
    </source>
</evidence>
<dbReference type="InterPro" id="IPR043129">
    <property type="entry name" value="ATPase_NBD"/>
</dbReference>
<keyword evidence="5 8" id="KW-0408">Iron</keyword>
<gene>
    <name evidence="8 10" type="primary">tsaD</name>
    <name evidence="10" type="ORF">Psch_03301</name>
</gene>
<dbReference type="CDD" id="cd24133">
    <property type="entry name" value="ASKHA_NBD_TsaD_bac"/>
    <property type="match status" value="1"/>
</dbReference>
<feature type="binding site" evidence="8">
    <location>
        <begin position="136"/>
        <end position="140"/>
    </location>
    <ligand>
        <name>substrate</name>
    </ligand>
</feature>
<dbReference type="SUPFAM" id="SSF53067">
    <property type="entry name" value="Actin-like ATPase domain"/>
    <property type="match status" value="2"/>
</dbReference>
<keyword evidence="11" id="KW-1185">Reference proteome</keyword>
<dbReference type="GO" id="GO:0002949">
    <property type="term" value="P:tRNA threonylcarbamoyladenosine modification"/>
    <property type="evidence" value="ECO:0007669"/>
    <property type="project" value="UniProtKB-UniRule"/>
</dbReference>
<feature type="binding site" evidence="8">
    <location>
        <position position="117"/>
    </location>
    <ligand>
        <name>Fe cation</name>
        <dbReference type="ChEBI" id="CHEBI:24875"/>
    </ligand>
</feature>
<keyword evidence="1 8" id="KW-0963">Cytoplasm</keyword>
<dbReference type="EMBL" id="QFGA01000003">
    <property type="protein sequence ID" value="TEB04541.1"/>
    <property type="molecule type" value="Genomic_DNA"/>
</dbReference>
<comment type="function">
    <text evidence="8">Required for the formation of a threonylcarbamoyl group on adenosine at position 37 (t(6)A37) in tRNAs that read codons beginning with adenine. Is involved in the transfer of the threonylcarbamoyl moiety of threonylcarbamoyl-AMP (TC-AMP) to the N6 group of A37, together with TsaE and TsaB. TsaD likely plays a direct catalytic role in this reaction.</text>
</comment>
<dbReference type="PROSITE" id="PS01016">
    <property type="entry name" value="GLYCOPROTEASE"/>
    <property type="match status" value="1"/>
</dbReference>
<feature type="binding site" evidence="8">
    <location>
        <position position="304"/>
    </location>
    <ligand>
        <name>Fe cation</name>
        <dbReference type="ChEBI" id="CHEBI:24875"/>
    </ligand>
</feature>
<evidence type="ECO:0000256" key="8">
    <source>
        <dbReference type="HAMAP-Rule" id="MF_01445"/>
    </source>
</evidence>
<comment type="catalytic activity">
    <reaction evidence="7 8">
        <text>L-threonylcarbamoyladenylate + adenosine(37) in tRNA = N(6)-L-threonylcarbamoyladenosine(37) in tRNA + AMP + H(+)</text>
        <dbReference type="Rhea" id="RHEA:37059"/>
        <dbReference type="Rhea" id="RHEA-COMP:10162"/>
        <dbReference type="Rhea" id="RHEA-COMP:10163"/>
        <dbReference type="ChEBI" id="CHEBI:15378"/>
        <dbReference type="ChEBI" id="CHEBI:73682"/>
        <dbReference type="ChEBI" id="CHEBI:74411"/>
        <dbReference type="ChEBI" id="CHEBI:74418"/>
        <dbReference type="ChEBI" id="CHEBI:456215"/>
        <dbReference type="EC" id="2.3.1.234"/>
    </reaction>
</comment>
<evidence type="ECO:0000313" key="11">
    <source>
        <dbReference type="Proteomes" id="UP000298324"/>
    </source>
</evidence>
<sequence>MSVFILALETSCDETSASVVADGTEVLSNIISSQIDVHRKFGGVVPEVASRKHLELLNQVVGEALTAAGLTLDALGAVAVTYGPGLVGALLVGVSAAKAIAYGLNIPLVGVNHLEGHIYANFLCEPGLDFPLLCLIVSGGHTDLVYMAKHGDCRVIGRTRDDAAGEAFDKVARVIGLGYPGGPLIDRLAREGNPKAISLPRAYLEEGSLDFSFSGLKSAVIYTLQRAEQRGEEINKADLAASFQEALIDVLVDKTFTAAQDTGVSTILLAGGVSANSRLRLAITERAAGSNYRMVVPPPVLCTDNAAMVACAGYYKLLRGATAPLTLNAVPDLKLGEERYEGNFKGKILHG</sequence>
<dbReference type="Proteomes" id="UP000298324">
    <property type="component" value="Unassembled WGS sequence"/>
</dbReference>
<dbReference type="AlphaFoldDB" id="A0A4Y7R7D0"/>
<dbReference type="NCBIfam" id="TIGR03723">
    <property type="entry name" value="T6A_TsaD_YgjD"/>
    <property type="match status" value="1"/>
</dbReference>
<dbReference type="GO" id="GO:0005737">
    <property type="term" value="C:cytoplasm"/>
    <property type="evidence" value="ECO:0007669"/>
    <property type="project" value="UniProtKB-SubCell"/>
</dbReference>
<name>A0A4Y7R7D0_9FIRM</name>
<dbReference type="Gene3D" id="3.30.420.40">
    <property type="match status" value="2"/>
</dbReference>
<organism evidence="10 11">
    <name type="scientific">Pelotomaculum schinkii</name>
    <dbReference type="NCBI Taxonomy" id="78350"/>
    <lineage>
        <taxon>Bacteria</taxon>
        <taxon>Bacillati</taxon>
        <taxon>Bacillota</taxon>
        <taxon>Clostridia</taxon>
        <taxon>Eubacteriales</taxon>
        <taxon>Desulfotomaculaceae</taxon>
        <taxon>Pelotomaculum</taxon>
    </lineage>
</organism>
<feature type="binding site" evidence="8">
    <location>
        <position position="186"/>
    </location>
    <ligand>
        <name>substrate</name>
    </ligand>
</feature>
<reference evidence="10 11" key="1">
    <citation type="journal article" date="2018" name="Environ. Microbiol.">
        <title>Novel energy conservation strategies and behaviour of Pelotomaculum schinkii driving syntrophic propionate catabolism.</title>
        <authorList>
            <person name="Hidalgo-Ahumada C.A.P."/>
            <person name="Nobu M.K."/>
            <person name="Narihiro T."/>
            <person name="Tamaki H."/>
            <person name="Liu W.T."/>
            <person name="Kamagata Y."/>
            <person name="Stams A.J.M."/>
            <person name="Imachi H."/>
            <person name="Sousa D.Z."/>
        </authorList>
    </citation>
    <scope>NUCLEOTIDE SEQUENCE [LARGE SCALE GENOMIC DNA]</scope>
    <source>
        <strain evidence="10 11">HH</strain>
    </source>
</reference>
<evidence type="ECO:0000256" key="6">
    <source>
        <dbReference type="ARBA" id="ARBA00023315"/>
    </source>
</evidence>
<evidence type="ECO:0000256" key="2">
    <source>
        <dbReference type="ARBA" id="ARBA00022679"/>
    </source>
</evidence>
<accession>A0A4Y7R7D0</accession>
<keyword evidence="3 8" id="KW-0819">tRNA processing</keyword>
<dbReference type="InterPro" id="IPR022450">
    <property type="entry name" value="TsaD"/>
</dbReference>
<feature type="binding site" evidence="8">
    <location>
        <position position="276"/>
    </location>
    <ligand>
        <name>substrate</name>
    </ligand>
</feature>
<comment type="similarity">
    <text evidence="8">Belongs to the KAE1 / TsaD family.</text>
</comment>
<dbReference type="RefSeq" id="WP_190258916.1">
    <property type="nucleotide sequence ID" value="NZ_QFGA01000003.1"/>
</dbReference>
<dbReference type="PANTHER" id="PTHR11735:SF6">
    <property type="entry name" value="TRNA N6-ADENOSINE THREONYLCARBAMOYLTRANSFERASE, MITOCHONDRIAL"/>
    <property type="match status" value="1"/>
</dbReference>
<comment type="caution">
    <text evidence="10">The sequence shown here is derived from an EMBL/GenBank/DDBJ whole genome shotgun (WGS) entry which is preliminary data.</text>
</comment>
<dbReference type="EC" id="2.3.1.234" evidence="8"/>
<keyword evidence="6 8" id="KW-0012">Acyltransferase</keyword>
<evidence type="ECO:0000259" key="9">
    <source>
        <dbReference type="Pfam" id="PF00814"/>
    </source>
</evidence>
<protein>
    <recommendedName>
        <fullName evidence="8">tRNA N6-adenosine threonylcarbamoyltransferase</fullName>
        <ecNumber evidence="8">2.3.1.234</ecNumber>
    </recommendedName>
    <alternativeName>
        <fullName evidence="8">N6-L-threonylcarbamoyladenine synthase</fullName>
        <shortName evidence="8">t(6)A synthase</shortName>
    </alternativeName>
    <alternativeName>
        <fullName evidence="8">t(6)A37 threonylcarbamoyladenosine biosynthesis protein TsaD</fullName>
    </alternativeName>
    <alternativeName>
        <fullName evidence="8">tRNA threonylcarbamoyladenosine biosynthesis protein TsaD</fullName>
    </alternativeName>
</protein>
<dbReference type="FunFam" id="3.30.420.40:FF:000040">
    <property type="entry name" value="tRNA N6-adenosine threonylcarbamoyltransferase"/>
    <property type="match status" value="1"/>
</dbReference>
<proteinExistence type="inferred from homology"/>
<dbReference type="PANTHER" id="PTHR11735">
    <property type="entry name" value="TRNA N6-ADENOSINE THREONYLCARBAMOYLTRANSFERASE"/>
    <property type="match status" value="1"/>
</dbReference>
<keyword evidence="4 8" id="KW-0479">Metal-binding</keyword>
<evidence type="ECO:0000256" key="3">
    <source>
        <dbReference type="ARBA" id="ARBA00022694"/>
    </source>
</evidence>
<dbReference type="NCBIfam" id="TIGR00329">
    <property type="entry name" value="gcp_kae1"/>
    <property type="match status" value="1"/>
</dbReference>
<dbReference type="InterPro" id="IPR017860">
    <property type="entry name" value="Peptidase_M22_CS"/>
</dbReference>
<comment type="subcellular location">
    <subcellularLocation>
        <location evidence="8">Cytoplasm</location>
    </subcellularLocation>
</comment>
<dbReference type="PRINTS" id="PR00789">
    <property type="entry name" value="OSIALOPTASE"/>
</dbReference>
<dbReference type="InterPro" id="IPR000905">
    <property type="entry name" value="Gcp-like_dom"/>
</dbReference>
<evidence type="ECO:0000313" key="10">
    <source>
        <dbReference type="EMBL" id="TEB04541.1"/>
    </source>
</evidence>
<feature type="domain" description="Gcp-like" evidence="9">
    <location>
        <begin position="25"/>
        <end position="310"/>
    </location>
</feature>